<dbReference type="PANTHER" id="PTHR21262:SF31">
    <property type="entry name" value="GTP PYROPHOSPHOKINASE"/>
    <property type="match status" value="1"/>
</dbReference>
<keyword evidence="9" id="KW-1185">Reference proteome</keyword>
<dbReference type="Proteomes" id="UP000291269">
    <property type="component" value="Unassembled WGS sequence"/>
</dbReference>
<dbReference type="GO" id="GO:0008728">
    <property type="term" value="F:GTP diphosphokinase activity"/>
    <property type="evidence" value="ECO:0007669"/>
    <property type="project" value="UniProtKB-EC"/>
</dbReference>
<evidence type="ECO:0000256" key="3">
    <source>
        <dbReference type="ARBA" id="ARBA00048244"/>
    </source>
</evidence>
<comment type="catalytic activity">
    <reaction evidence="3">
        <text>GTP + ATP = guanosine 3'-diphosphate 5'-triphosphate + AMP</text>
        <dbReference type="Rhea" id="RHEA:22088"/>
        <dbReference type="ChEBI" id="CHEBI:30616"/>
        <dbReference type="ChEBI" id="CHEBI:37565"/>
        <dbReference type="ChEBI" id="CHEBI:142410"/>
        <dbReference type="ChEBI" id="CHEBI:456215"/>
        <dbReference type="EC" id="2.7.6.5"/>
    </reaction>
</comment>
<feature type="domain" description="TGS" evidence="7">
    <location>
        <begin position="378"/>
        <end position="443"/>
    </location>
</feature>
<dbReference type="Pfam" id="PF19296">
    <property type="entry name" value="RelA_AH_RIS"/>
    <property type="match status" value="1"/>
</dbReference>
<dbReference type="Gene3D" id="3.30.70.260">
    <property type="match status" value="1"/>
</dbReference>
<dbReference type="FunFam" id="3.10.20.30:FF:000002">
    <property type="entry name" value="GTP pyrophosphokinase (RelA/SpoT)"/>
    <property type="match status" value="1"/>
</dbReference>
<dbReference type="Gene3D" id="3.30.460.10">
    <property type="entry name" value="Beta Polymerase, domain 2"/>
    <property type="match status" value="1"/>
</dbReference>
<name>A0A4Q2K8S2_9FIRM</name>
<feature type="domain" description="ACT" evidence="5">
    <location>
        <begin position="635"/>
        <end position="709"/>
    </location>
</feature>
<dbReference type="PROSITE" id="PS51671">
    <property type="entry name" value="ACT"/>
    <property type="match status" value="1"/>
</dbReference>
<accession>A0A4Q2K8S2</accession>
<dbReference type="PROSITE" id="PS51880">
    <property type="entry name" value="TGS"/>
    <property type="match status" value="1"/>
</dbReference>
<comment type="function">
    <text evidence="4">In eubacteria ppGpp (guanosine 3'-diphosphate 5'-diphosphate) is a mediator of the stringent response that coordinates a variety of cellular activities in response to changes in nutritional abundance.</text>
</comment>
<reference evidence="8 9" key="1">
    <citation type="journal article" date="2019" name="Gut">
        <title>Antibiotics-induced monodominance of a novel gut bacterial order.</title>
        <authorList>
            <person name="Hildebrand F."/>
            <person name="Moitinho-Silva L."/>
            <person name="Blasche S."/>
            <person name="Jahn M.T."/>
            <person name="Gossmann T.I."/>
            <person name="Heuerta-Cepas J."/>
            <person name="Hercog R."/>
            <person name="Luetge M."/>
            <person name="Bahram M."/>
            <person name="Pryszlak A."/>
            <person name="Alves R.J."/>
            <person name="Waszak S.M."/>
            <person name="Zhu A."/>
            <person name="Ye L."/>
            <person name="Costea P.I."/>
            <person name="Aalvink S."/>
            <person name="Belzer C."/>
            <person name="Forslund S.K."/>
            <person name="Sunagawa S."/>
            <person name="Hentschel U."/>
            <person name="Merten C."/>
            <person name="Patil K.R."/>
            <person name="Benes V."/>
            <person name="Bork P."/>
        </authorList>
    </citation>
    <scope>NUCLEOTIDE SEQUENCE [LARGE SCALE GENOMIC DNA]</scope>
    <source>
        <strain evidence="8 9">HDS1380</strain>
    </source>
</reference>
<evidence type="ECO:0000256" key="2">
    <source>
        <dbReference type="ARBA" id="ARBA00013251"/>
    </source>
</evidence>
<dbReference type="PANTHER" id="PTHR21262">
    <property type="entry name" value="GUANOSINE-3',5'-BIS DIPHOSPHATE 3'-PYROPHOSPHOHYDROLASE"/>
    <property type="match status" value="1"/>
</dbReference>
<evidence type="ECO:0000313" key="9">
    <source>
        <dbReference type="Proteomes" id="UP000291269"/>
    </source>
</evidence>
<dbReference type="Pfam" id="PF02824">
    <property type="entry name" value="TGS"/>
    <property type="match status" value="1"/>
</dbReference>
<comment type="similarity">
    <text evidence="4">Belongs to the relA/spoT family.</text>
</comment>
<dbReference type="SUPFAM" id="SSF109604">
    <property type="entry name" value="HD-domain/PDEase-like"/>
    <property type="match status" value="1"/>
</dbReference>
<dbReference type="InterPro" id="IPR012675">
    <property type="entry name" value="Beta-grasp_dom_sf"/>
</dbReference>
<keyword evidence="8" id="KW-0378">Hydrolase</keyword>
<feature type="domain" description="HD" evidence="6">
    <location>
        <begin position="42"/>
        <end position="141"/>
    </location>
</feature>
<dbReference type="InterPro" id="IPR003607">
    <property type="entry name" value="HD/PDEase_dom"/>
</dbReference>
<dbReference type="InterPro" id="IPR007685">
    <property type="entry name" value="RelA_SpoT"/>
</dbReference>
<dbReference type="CDD" id="cd00077">
    <property type="entry name" value="HDc"/>
    <property type="match status" value="1"/>
</dbReference>
<dbReference type="Pfam" id="PF13328">
    <property type="entry name" value="HD_4"/>
    <property type="match status" value="1"/>
</dbReference>
<dbReference type="InterPro" id="IPR043519">
    <property type="entry name" value="NT_sf"/>
</dbReference>
<dbReference type="Pfam" id="PF04607">
    <property type="entry name" value="RelA_SpoT"/>
    <property type="match status" value="1"/>
</dbReference>
<comment type="caution">
    <text evidence="8">The sequence shown here is derived from an EMBL/GenBank/DDBJ whole genome shotgun (WGS) entry which is preliminary data.</text>
</comment>
<evidence type="ECO:0000259" key="6">
    <source>
        <dbReference type="PROSITE" id="PS51831"/>
    </source>
</evidence>
<dbReference type="InterPro" id="IPR006674">
    <property type="entry name" value="HD_domain"/>
</dbReference>
<dbReference type="EC" id="2.7.6.5" evidence="2"/>
<dbReference type="SMART" id="SM00471">
    <property type="entry name" value="HDc"/>
    <property type="match status" value="1"/>
</dbReference>
<dbReference type="Gene3D" id="3.10.20.30">
    <property type="match status" value="1"/>
</dbReference>
<dbReference type="AlphaFoldDB" id="A0A4Q2K8S2"/>
<dbReference type="OrthoDB" id="9805041at2"/>
<dbReference type="GO" id="GO:0015970">
    <property type="term" value="P:guanosine tetraphosphate biosynthetic process"/>
    <property type="evidence" value="ECO:0007669"/>
    <property type="project" value="UniProtKB-UniPathway"/>
</dbReference>
<dbReference type="GO" id="GO:0005886">
    <property type="term" value="C:plasma membrane"/>
    <property type="evidence" value="ECO:0007669"/>
    <property type="project" value="TreeGrafter"/>
</dbReference>
<dbReference type="FunFam" id="3.30.460.10:FF:000001">
    <property type="entry name" value="GTP pyrophosphokinase RelA"/>
    <property type="match status" value="1"/>
</dbReference>
<dbReference type="Gene3D" id="1.10.3210.10">
    <property type="entry name" value="Hypothetical protein af1432"/>
    <property type="match status" value="1"/>
</dbReference>
<dbReference type="GO" id="GO:0016787">
    <property type="term" value="F:hydrolase activity"/>
    <property type="evidence" value="ECO:0007669"/>
    <property type="project" value="UniProtKB-KW"/>
</dbReference>
<dbReference type="InterPro" id="IPR004095">
    <property type="entry name" value="TGS"/>
</dbReference>
<dbReference type="SMART" id="SM00954">
    <property type="entry name" value="RelA_SpoT"/>
    <property type="match status" value="1"/>
</dbReference>
<dbReference type="SUPFAM" id="SSF81301">
    <property type="entry name" value="Nucleotidyltransferase"/>
    <property type="match status" value="1"/>
</dbReference>
<dbReference type="InterPro" id="IPR012676">
    <property type="entry name" value="TGS-like"/>
</dbReference>
<gene>
    <name evidence="8" type="ORF">ESZ91_09680</name>
</gene>
<dbReference type="EMBL" id="SDOZ01000003">
    <property type="protein sequence ID" value="RXZ58314.1"/>
    <property type="molecule type" value="Genomic_DNA"/>
</dbReference>
<sequence>MDTVLQVIYENYKGEDREVLVRAYHYAEEAHSGQKRASGEAYFIHPCAVAKILIELGLDSATVAAAFLHDVIEDTPVTEADIRSNFGDEILGLVSGVTKLDKIVFKSREEEEAENFRKIFVAMAKDIRVIIIKLADRLHNMRSLNFLSIERQKKMAQETLDVYTPLAGRLGISQIKCELEDLCLKYLDPEAYEYLVENIHQKLYERHNFVDFVVKEIKKILDESKIEGEVFGRPKHFYSIYKKMKQQNKTLDQIYDLTAVRVIVNTIDECYEVFGKIHKCWKPIPGRIKDYIATPKPNMYQSLHTTVVTNFGQPFEIQIRTFEMHRTAEFGIAAHWKYKEKKGEDTAFTERLSWIREVLDWEGGLKDSTDFMKSLKTELYSTELLVFTPKGKVISLPRDATPIDFAYAIHSEIGNHCVGARVNAKMVPLNSTLETGDVVEILTSANSKGPSWDWLKIVRSSSARAKIKQFFKREMKDENIKLGKSMLEAEAKHRGYVLSEILTEESFAKLSERFSFFSQDEMFASVGYGAITVNQILYKLIDFYKKEVPKPIVSKSSEKPDSSGVIVKGMSGLLTRFAGCCTPVPGDEIVGFVSRGRGVVVHRADCPNLKSLETEGGRILPAEWTAGSSGRFVASIVITAKDQGVALSVLTAVVSDLHLVITNVNSRFDKNKEAIIEASVRLNGKEDIDALIRKIGADERIISVYRTASKG</sequence>
<dbReference type="InterPro" id="IPR004811">
    <property type="entry name" value="RelA/Spo_fam"/>
</dbReference>
<dbReference type="InterPro" id="IPR033655">
    <property type="entry name" value="TGS_RelA/SpoT"/>
</dbReference>
<evidence type="ECO:0000256" key="1">
    <source>
        <dbReference type="ARBA" id="ARBA00004976"/>
    </source>
</evidence>
<dbReference type="CDD" id="cd01668">
    <property type="entry name" value="TGS_RSH"/>
    <property type="match status" value="1"/>
</dbReference>
<dbReference type="InterPro" id="IPR002912">
    <property type="entry name" value="ACT_dom"/>
</dbReference>
<dbReference type="UniPathway" id="UPA00908">
    <property type="reaction ID" value="UER00884"/>
</dbReference>
<organism evidence="8 9">
    <name type="scientific">Candidatus Borkfalkia ceftriaxoniphila</name>
    <dbReference type="NCBI Taxonomy" id="2508949"/>
    <lineage>
        <taxon>Bacteria</taxon>
        <taxon>Bacillati</taxon>
        <taxon>Bacillota</taxon>
        <taxon>Clostridia</taxon>
        <taxon>Christensenellales</taxon>
        <taxon>Christensenellaceae</taxon>
        <taxon>Candidatus Borkfalkia</taxon>
    </lineage>
</organism>
<evidence type="ECO:0000259" key="5">
    <source>
        <dbReference type="PROSITE" id="PS51671"/>
    </source>
</evidence>
<dbReference type="SUPFAM" id="SSF81271">
    <property type="entry name" value="TGS-like"/>
    <property type="match status" value="1"/>
</dbReference>
<comment type="pathway">
    <text evidence="1">Purine metabolism; ppGpp biosynthesis; ppGpp from GTP: step 1/2.</text>
</comment>
<dbReference type="CDD" id="cd05399">
    <property type="entry name" value="NT_Rel-Spo_like"/>
    <property type="match status" value="1"/>
</dbReference>
<dbReference type="FunFam" id="1.10.3210.10:FF:000001">
    <property type="entry name" value="GTP pyrophosphokinase RelA"/>
    <property type="match status" value="1"/>
</dbReference>
<dbReference type="PROSITE" id="PS51831">
    <property type="entry name" value="HD"/>
    <property type="match status" value="1"/>
</dbReference>
<evidence type="ECO:0000259" key="7">
    <source>
        <dbReference type="PROSITE" id="PS51880"/>
    </source>
</evidence>
<evidence type="ECO:0000256" key="4">
    <source>
        <dbReference type="RuleBase" id="RU003847"/>
    </source>
</evidence>
<dbReference type="Pfam" id="PF13291">
    <property type="entry name" value="ACT_4"/>
    <property type="match status" value="1"/>
</dbReference>
<proteinExistence type="inferred from homology"/>
<dbReference type="NCBIfam" id="TIGR00691">
    <property type="entry name" value="spoT_relA"/>
    <property type="match status" value="1"/>
</dbReference>
<evidence type="ECO:0000313" key="8">
    <source>
        <dbReference type="EMBL" id="RXZ58314.1"/>
    </source>
</evidence>
<protein>
    <recommendedName>
        <fullName evidence="2">GTP diphosphokinase</fullName>
        <ecNumber evidence="2">2.7.6.5</ecNumber>
    </recommendedName>
</protein>
<dbReference type="RefSeq" id="WP_129226696.1">
    <property type="nucleotide sequence ID" value="NZ_SDOZ01000003.1"/>
</dbReference>
<dbReference type="InterPro" id="IPR045600">
    <property type="entry name" value="RelA/SpoT_AH_RIS"/>
</dbReference>